<accession>A0A7C0VBX3</accession>
<dbReference type="Proteomes" id="UP000885847">
    <property type="component" value="Unassembled WGS sequence"/>
</dbReference>
<gene>
    <name evidence="1" type="ORF">ENF18_02410</name>
</gene>
<reference evidence="1" key="1">
    <citation type="journal article" date="2020" name="mSystems">
        <title>Genome- and Community-Level Interaction Insights into Carbon Utilization and Element Cycling Functions of Hydrothermarchaeota in Hydrothermal Sediment.</title>
        <authorList>
            <person name="Zhou Z."/>
            <person name="Liu Y."/>
            <person name="Xu W."/>
            <person name="Pan J."/>
            <person name="Luo Z.H."/>
            <person name="Li M."/>
        </authorList>
    </citation>
    <scope>NUCLEOTIDE SEQUENCE [LARGE SCALE GENOMIC DNA]</scope>
    <source>
        <strain evidence="1">HyVt-102</strain>
    </source>
</reference>
<proteinExistence type="predicted"/>
<sequence>MNILMLFLVSYPFNYIYPGSGVRGNSIGTFYTFKGPSSNWWNPSVPPEGKFSVSGEWNNLLGLFSLIDGCISASIGNIGITAGYSVFNSGSMPINPEIEDSSTLPESLGTFSETEKAYLLSLNHPVGPIHMGIGFKLNQQDMLGARGIGYGFDMGILYRKNRVSIGCVIKDAGGTSISWNGRVVDVIPAAYIAAISYRFVRENWDLKMESSLLYQHEIHYAIGGELTFYFISLRLGWSSLKGIGSGVGVSFRGFYLNYGVNPTGFGYTHRLGITYSKGGA</sequence>
<name>A0A7C0VBX3_UNCW3</name>
<evidence type="ECO:0000313" key="1">
    <source>
        <dbReference type="EMBL" id="HDI82628.1"/>
    </source>
</evidence>
<organism evidence="1">
    <name type="scientific">candidate division WOR-3 bacterium</name>
    <dbReference type="NCBI Taxonomy" id="2052148"/>
    <lineage>
        <taxon>Bacteria</taxon>
        <taxon>Bacteria division WOR-3</taxon>
    </lineage>
</organism>
<dbReference type="AlphaFoldDB" id="A0A7C0VBX3"/>
<dbReference type="EMBL" id="DQWE01000107">
    <property type="protein sequence ID" value="HDI82628.1"/>
    <property type="molecule type" value="Genomic_DNA"/>
</dbReference>
<comment type="caution">
    <text evidence="1">The sequence shown here is derived from an EMBL/GenBank/DDBJ whole genome shotgun (WGS) entry which is preliminary data.</text>
</comment>
<protein>
    <recommendedName>
        <fullName evidence="2">PorV/PorQ family protein</fullName>
    </recommendedName>
</protein>
<evidence type="ECO:0008006" key="2">
    <source>
        <dbReference type="Google" id="ProtNLM"/>
    </source>
</evidence>